<keyword evidence="5 9" id="KW-0378">Hydrolase</keyword>
<dbReference type="PANTHER" id="PTHR24252">
    <property type="entry name" value="ACROSIN-RELATED"/>
    <property type="match status" value="1"/>
</dbReference>
<evidence type="ECO:0000256" key="9">
    <source>
        <dbReference type="RuleBase" id="RU363034"/>
    </source>
</evidence>
<evidence type="ECO:0000259" key="11">
    <source>
        <dbReference type="PROSITE" id="PS50240"/>
    </source>
</evidence>
<feature type="domain" description="Peptidase S1" evidence="11">
    <location>
        <begin position="86"/>
        <end position="323"/>
    </location>
</feature>
<accession>A0A6J1S8Q4</accession>
<dbReference type="CDD" id="cd00190">
    <property type="entry name" value="Tryp_SPc"/>
    <property type="match status" value="1"/>
</dbReference>
<evidence type="ECO:0000256" key="10">
    <source>
        <dbReference type="SAM" id="SignalP"/>
    </source>
</evidence>
<dbReference type="PROSITE" id="PS50240">
    <property type="entry name" value="TRYPSIN_DOM"/>
    <property type="match status" value="1"/>
</dbReference>
<evidence type="ECO:0000256" key="4">
    <source>
        <dbReference type="ARBA" id="ARBA00022729"/>
    </source>
</evidence>
<dbReference type="GO" id="GO:0005576">
    <property type="term" value="C:extracellular region"/>
    <property type="evidence" value="ECO:0007669"/>
    <property type="project" value="UniProtKB-SubCell"/>
</dbReference>
<evidence type="ECO:0000256" key="6">
    <source>
        <dbReference type="ARBA" id="ARBA00022825"/>
    </source>
</evidence>
<dbReference type="InterPro" id="IPR033116">
    <property type="entry name" value="TRYPSIN_SER"/>
</dbReference>
<keyword evidence="6 9" id="KW-0720">Serine protease</keyword>
<feature type="chain" id="PRO_5039665495" evidence="10">
    <location>
        <begin position="21"/>
        <end position="328"/>
    </location>
</feature>
<dbReference type="RefSeq" id="XP_026275096.2">
    <property type="nucleotide sequence ID" value="XM_026419311.2"/>
</dbReference>
<name>A0A6J1S8Q4_FRAOC</name>
<evidence type="ECO:0000256" key="1">
    <source>
        <dbReference type="ARBA" id="ARBA00004613"/>
    </source>
</evidence>
<dbReference type="PANTHER" id="PTHR24252:SF7">
    <property type="entry name" value="HYALIN"/>
    <property type="match status" value="1"/>
</dbReference>
<comment type="subcellular location">
    <subcellularLocation>
        <location evidence="1">Secreted</location>
    </subcellularLocation>
</comment>
<dbReference type="KEGG" id="foc:113204224"/>
<dbReference type="SMART" id="SM00020">
    <property type="entry name" value="Tryp_SPc"/>
    <property type="match status" value="1"/>
</dbReference>
<dbReference type="InterPro" id="IPR043504">
    <property type="entry name" value="Peptidase_S1_PA_chymotrypsin"/>
</dbReference>
<reference evidence="13" key="1">
    <citation type="submission" date="2025-08" db="UniProtKB">
        <authorList>
            <consortium name="RefSeq"/>
        </authorList>
    </citation>
    <scope>IDENTIFICATION</scope>
    <source>
        <tissue evidence="13">Whole organism</tissue>
    </source>
</reference>
<evidence type="ECO:0000313" key="13">
    <source>
        <dbReference type="RefSeq" id="XP_026275096.2"/>
    </source>
</evidence>
<dbReference type="InterPro" id="IPR018114">
    <property type="entry name" value="TRYPSIN_HIS"/>
</dbReference>
<keyword evidence="4 10" id="KW-0732">Signal</keyword>
<organism evidence="12 13">
    <name type="scientific">Frankliniella occidentalis</name>
    <name type="common">Western flower thrips</name>
    <name type="synonym">Euthrips occidentalis</name>
    <dbReference type="NCBI Taxonomy" id="133901"/>
    <lineage>
        <taxon>Eukaryota</taxon>
        <taxon>Metazoa</taxon>
        <taxon>Ecdysozoa</taxon>
        <taxon>Arthropoda</taxon>
        <taxon>Hexapoda</taxon>
        <taxon>Insecta</taxon>
        <taxon>Pterygota</taxon>
        <taxon>Neoptera</taxon>
        <taxon>Paraneoptera</taxon>
        <taxon>Thysanoptera</taxon>
        <taxon>Terebrantia</taxon>
        <taxon>Thripoidea</taxon>
        <taxon>Thripidae</taxon>
        <taxon>Frankliniella</taxon>
    </lineage>
</organism>
<evidence type="ECO:0000256" key="3">
    <source>
        <dbReference type="ARBA" id="ARBA00022670"/>
    </source>
</evidence>
<proteinExistence type="predicted"/>
<dbReference type="InterPro" id="IPR009003">
    <property type="entry name" value="Peptidase_S1_PA"/>
</dbReference>
<keyword evidence="3 9" id="KW-0645">Protease</keyword>
<dbReference type="GeneID" id="113204224"/>
<dbReference type="FunFam" id="2.40.10.10:FF:000146">
    <property type="entry name" value="Serine protease 53"/>
    <property type="match status" value="1"/>
</dbReference>
<keyword evidence="12" id="KW-1185">Reference proteome</keyword>
<evidence type="ECO:0000256" key="8">
    <source>
        <dbReference type="ARBA" id="ARBA00023157"/>
    </source>
</evidence>
<keyword evidence="7" id="KW-0865">Zymogen</keyword>
<gene>
    <name evidence="13" type="primary">LOC113204224</name>
</gene>
<dbReference type="PROSITE" id="PS00134">
    <property type="entry name" value="TRYPSIN_HIS"/>
    <property type="match status" value="1"/>
</dbReference>
<dbReference type="OrthoDB" id="5565075at2759"/>
<sequence>MKTLLIAVLCLLALLQVSEAGNAPRRVSMMVPSAARRRAGAKPIGTLPSREGYVAPPWPPRHTGPKHPQPDIAGRVAGRSHKGLYIINGSNATVGQFPWMLGVFIDLTFFCGGSIIGERWVLTAGHCVDGGKAFEITAGTLMKTGGTEATRQVRTATAASAYRHPDYNSQFVDNDIGVIQVEKPFIWNENVVPVRLPSYSMALDMMVGKRATISGWGKTSDDIFNEGPPNLLYANLQIADGSICFGHYGTTWIPNKICIATKDEGKSTCQGDSGGPLVIKEDDGKWTEIGLTSFGDLEGCAKGLPVVFTRVASFLEFIETTTNIEVRG</sequence>
<dbReference type="InterPro" id="IPR001314">
    <property type="entry name" value="Peptidase_S1A"/>
</dbReference>
<dbReference type="Gene3D" id="2.40.10.10">
    <property type="entry name" value="Trypsin-like serine proteases"/>
    <property type="match status" value="1"/>
</dbReference>
<dbReference type="Pfam" id="PF00089">
    <property type="entry name" value="Trypsin"/>
    <property type="match status" value="1"/>
</dbReference>
<feature type="signal peptide" evidence="10">
    <location>
        <begin position="1"/>
        <end position="20"/>
    </location>
</feature>
<dbReference type="SUPFAM" id="SSF50494">
    <property type="entry name" value="Trypsin-like serine proteases"/>
    <property type="match status" value="1"/>
</dbReference>
<evidence type="ECO:0000313" key="12">
    <source>
        <dbReference type="Proteomes" id="UP000504606"/>
    </source>
</evidence>
<dbReference type="PROSITE" id="PS00135">
    <property type="entry name" value="TRYPSIN_SER"/>
    <property type="match status" value="1"/>
</dbReference>
<keyword evidence="8" id="KW-1015">Disulfide bond</keyword>
<keyword evidence="2" id="KW-0964">Secreted</keyword>
<dbReference type="GO" id="GO:0004252">
    <property type="term" value="F:serine-type endopeptidase activity"/>
    <property type="evidence" value="ECO:0007669"/>
    <property type="project" value="InterPro"/>
</dbReference>
<dbReference type="Proteomes" id="UP000504606">
    <property type="component" value="Unplaced"/>
</dbReference>
<evidence type="ECO:0000256" key="5">
    <source>
        <dbReference type="ARBA" id="ARBA00022801"/>
    </source>
</evidence>
<dbReference type="GO" id="GO:0006508">
    <property type="term" value="P:proteolysis"/>
    <property type="evidence" value="ECO:0007669"/>
    <property type="project" value="UniProtKB-KW"/>
</dbReference>
<dbReference type="InterPro" id="IPR001254">
    <property type="entry name" value="Trypsin_dom"/>
</dbReference>
<evidence type="ECO:0000256" key="2">
    <source>
        <dbReference type="ARBA" id="ARBA00022525"/>
    </source>
</evidence>
<dbReference type="AlphaFoldDB" id="A0A6J1S8Q4"/>
<dbReference type="PRINTS" id="PR00722">
    <property type="entry name" value="CHYMOTRYPSIN"/>
</dbReference>
<evidence type="ECO:0000256" key="7">
    <source>
        <dbReference type="ARBA" id="ARBA00023145"/>
    </source>
</evidence>
<protein>
    <submittedName>
        <fullName evidence="13">Brachyurin-like</fullName>
    </submittedName>
</protein>